<sequence length="130" mass="15243">MVRRYIKRTTKSNISEERIQLALNDVNNKNCSIRATAETYCLTKSLIHKRLKQHNSNENCNESAASEIPLAFYSFQSKYSSRQIFTKEEENMLATNIEDCSKMQFGLTYQQIRQFAYSYALQLNRRVPNN</sequence>
<dbReference type="OrthoDB" id="6765382at2759"/>
<dbReference type="EMBL" id="VTPC01063472">
    <property type="protein sequence ID" value="KAF2889711.1"/>
    <property type="molecule type" value="Genomic_DNA"/>
</dbReference>
<evidence type="ECO:0000313" key="1">
    <source>
        <dbReference type="EMBL" id="KAF2889711.1"/>
    </source>
</evidence>
<gene>
    <name evidence="1" type="ORF">ILUMI_16462</name>
</gene>
<reference evidence="1" key="1">
    <citation type="submission" date="2019-08" db="EMBL/GenBank/DDBJ databases">
        <title>The genome of the North American firefly Photinus pyralis.</title>
        <authorList>
            <consortium name="Photinus pyralis genome working group"/>
            <person name="Fallon T.R."/>
            <person name="Sander Lower S.E."/>
            <person name="Weng J.-K."/>
        </authorList>
    </citation>
    <scope>NUCLEOTIDE SEQUENCE</scope>
    <source>
        <strain evidence="1">TRF0915ILg1</strain>
        <tissue evidence="1">Whole body</tissue>
    </source>
</reference>
<accession>A0A8K0G8J0</accession>
<protein>
    <recommendedName>
        <fullName evidence="3">HTH psq-type domain-containing protein</fullName>
    </recommendedName>
</protein>
<dbReference type="AlphaFoldDB" id="A0A8K0G8J0"/>
<name>A0A8K0G8J0_IGNLU</name>
<comment type="caution">
    <text evidence="1">The sequence shown here is derived from an EMBL/GenBank/DDBJ whole genome shotgun (WGS) entry which is preliminary data.</text>
</comment>
<organism evidence="1 2">
    <name type="scientific">Ignelater luminosus</name>
    <name type="common">Cucubano</name>
    <name type="synonym">Pyrophorus luminosus</name>
    <dbReference type="NCBI Taxonomy" id="2038154"/>
    <lineage>
        <taxon>Eukaryota</taxon>
        <taxon>Metazoa</taxon>
        <taxon>Ecdysozoa</taxon>
        <taxon>Arthropoda</taxon>
        <taxon>Hexapoda</taxon>
        <taxon>Insecta</taxon>
        <taxon>Pterygota</taxon>
        <taxon>Neoptera</taxon>
        <taxon>Endopterygota</taxon>
        <taxon>Coleoptera</taxon>
        <taxon>Polyphaga</taxon>
        <taxon>Elateriformia</taxon>
        <taxon>Elateroidea</taxon>
        <taxon>Elateridae</taxon>
        <taxon>Agrypninae</taxon>
        <taxon>Pyrophorini</taxon>
        <taxon>Ignelater</taxon>
    </lineage>
</organism>
<keyword evidence="2" id="KW-1185">Reference proteome</keyword>
<evidence type="ECO:0008006" key="3">
    <source>
        <dbReference type="Google" id="ProtNLM"/>
    </source>
</evidence>
<evidence type="ECO:0000313" key="2">
    <source>
        <dbReference type="Proteomes" id="UP000801492"/>
    </source>
</evidence>
<proteinExistence type="predicted"/>
<dbReference type="Proteomes" id="UP000801492">
    <property type="component" value="Unassembled WGS sequence"/>
</dbReference>